<evidence type="ECO:0000256" key="10">
    <source>
        <dbReference type="RuleBase" id="RU363066"/>
    </source>
</evidence>
<evidence type="ECO:0000313" key="11">
    <source>
        <dbReference type="EMBL" id="KOY51431.1"/>
    </source>
</evidence>
<dbReference type="CDD" id="cd02021">
    <property type="entry name" value="GntK"/>
    <property type="match status" value="1"/>
</dbReference>
<dbReference type="EMBL" id="LGBR01000001">
    <property type="protein sequence ID" value="KOY51431.1"/>
    <property type="molecule type" value="Genomic_DNA"/>
</dbReference>
<dbReference type="NCBIfam" id="TIGR01313">
    <property type="entry name" value="therm_gnt_kin"/>
    <property type="match status" value="1"/>
</dbReference>
<dbReference type="SUPFAM" id="SSF52540">
    <property type="entry name" value="P-loop containing nucleoside triphosphate hydrolases"/>
    <property type="match status" value="1"/>
</dbReference>
<evidence type="ECO:0000313" key="12">
    <source>
        <dbReference type="Proteomes" id="UP000037716"/>
    </source>
</evidence>
<dbReference type="FunFam" id="3.40.50.300:FF:000522">
    <property type="entry name" value="Gluconokinase"/>
    <property type="match status" value="1"/>
</dbReference>
<evidence type="ECO:0000256" key="7">
    <source>
        <dbReference type="ARBA" id="ARBA00022840"/>
    </source>
</evidence>
<keyword evidence="5 10" id="KW-0547">Nucleotide-binding</keyword>
<dbReference type="PANTHER" id="PTHR43442">
    <property type="entry name" value="GLUCONOKINASE-RELATED"/>
    <property type="match status" value="1"/>
</dbReference>
<evidence type="ECO:0000256" key="5">
    <source>
        <dbReference type="ARBA" id="ARBA00022741"/>
    </source>
</evidence>
<dbReference type="OrthoDB" id="9804542at2"/>
<dbReference type="PANTHER" id="PTHR43442:SF3">
    <property type="entry name" value="GLUCONOKINASE-RELATED"/>
    <property type="match status" value="1"/>
</dbReference>
<evidence type="ECO:0000256" key="2">
    <source>
        <dbReference type="ARBA" id="ARBA00008420"/>
    </source>
</evidence>
<dbReference type="GO" id="GO:0005524">
    <property type="term" value="F:ATP binding"/>
    <property type="evidence" value="ECO:0007669"/>
    <property type="project" value="UniProtKB-KW"/>
</dbReference>
<dbReference type="InterPro" id="IPR027417">
    <property type="entry name" value="P-loop_NTPase"/>
</dbReference>
<dbReference type="InterPro" id="IPR006001">
    <property type="entry name" value="Therm_gnt_kin"/>
</dbReference>
<dbReference type="InterPro" id="IPR031322">
    <property type="entry name" value="Shikimate/glucono_kinase"/>
</dbReference>
<reference evidence="11 12" key="1">
    <citation type="submission" date="2015-07" db="EMBL/GenBank/DDBJ databases">
        <title>Genome of Polaribacter dokdonenesis DSW-5, isolated from seawater off Dokdo in Korea.</title>
        <authorList>
            <person name="Yoon K."/>
            <person name="Song J.Y."/>
            <person name="Kim J.F."/>
        </authorList>
    </citation>
    <scope>NUCLEOTIDE SEQUENCE [LARGE SCALE GENOMIC DNA]</scope>
    <source>
        <strain evidence="11 12">DSW-5</strain>
    </source>
</reference>
<comment type="pathway">
    <text evidence="1">Carbohydrate acid metabolism.</text>
</comment>
<evidence type="ECO:0000256" key="4">
    <source>
        <dbReference type="ARBA" id="ARBA00022679"/>
    </source>
</evidence>
<evidence type="ECO:0000256" key="6">
    <source>
        <dbReference type="ARBA" id="ARBA00022777"/>
    </source>
</evidence>
<organism evidence="11 12">
    <name type="scientific">Polaribacter dokdonensis DSW-5</name>
    <dbReference type="NCBI Taxonomy" id="1300348"/>
    <lineage>
        <taxon>Bacteria</taxon>
        <taxon>Pseudomonadati</taxon>
        <taxon>Bacteroidota</taxon>
        <taxon>Flavobacteriia</taxon>
        <taxon>Flavobacteriales</taxon>
        <taxon>Flavobacteriaceae</taxon>
    </lineage>
</organism>
<dbReference type="GO" id="GO:0005737">
    <property type="term" value="C:cytoplasm"/>
    <property type="evidence" value="ECO:0007669"/>
    <property type="project" value="TreeGrafter"/>
</dbReference>
<name>A0A0M9CF77_9FLAO</name>
<evidence type="ECO:0000256" key="1">
    <source>
        <dbReference type="ARBA" id="ARBA00004761"/>
    </source>
</evidence>
<proteinExistence type="inferred from homology"/>
<accession>A0A0M9CF77</accession>
<dbReference type="GO" id="GO:0019521">
    <property type="term" value="P:D-gluconate metabolic process"/>
    <property type="evidence" value="ECO:0007669"/>
    <property type="project" value="UniProtKB-KW"/>
</dbReference>
<evidence type="ECO:0000256" key="8">
    <source>
        <dbReference type="ARBA" id="ARBA00023064"/>
    </source>
</evidence>
<protein>
    <recommendedName>
        <fullName evidence="3 10">Gluconokinase</fullName>
        <ecNumber evidence="3 10">2.7.1.12</ecNumber>
    </recommendedName>
</protein>
<keyword evidence="4 10" id="KW-0808">Transferase</keyword>
<comment type="similarity">
    <text evidence="2 10">Belongs to the gluconokinase GntK/GntV family.</text>
</comment>
<dbReference type="Proteomes" id="UP000037716">
    <property type="component" value="Unassembled WGS sequence"/>
</dbReference>
<dbReference type="Gene3D" id="3.40.50.300">
    <property type="entry name" value="P-loop containing nucleotide triphosphate hydrolases"/>
    <property type="match status" value="1"/>
</dbReference>
<dbReference type="Pfam" id="PF01202">
    <property type="entry name" value="SKI"/>
    <property type="match status" value="1"/>
</dbReference>
<dbReference type="PATRIC" id="fig|1300348.6.peg.991"/>
<evidence type="ECO:0000256" key="3">
    <source>
        <dbReference type="ARBA" id="ARBA00012054"/>
    </source>
</evidence>
<keyword evidence="6 10" id="KW-0418">Kinase</keyword>
<keyword evidence="7 10" id="KW-0067">ATP-binding</keyword>
<dbReference type="EC" id="2.7.1.12" evidence="3 10"/>
<gene>
    <name evidence="11" type="ORF">I602_991</name>
</gene>
<comment type="caution">
    <text evidence="11">The sequence shown here is derived from an EMBL/GenBank/DDBJ whole genome shotgun (WGS) entry which is preliminary data.</text>
</comment>
<dbReference type="STRING" id="1300348.I602_991"/>
<evidence type="ECO:0000256" key="9">
    <source>
        <dbReference type="ARBA" id="ARBA00048090"/>
    </source>
</evidence>
<dbReference type="GO" id="GO:0046316">
    <property type="term" value="F:gluconokinase activity"/>
    <property type="evidence" value="ECO:0007669"/>
    <property type="project" value="UniProtKB-EC"/>
</dbReference>
<sequence>MGVSGSGKSTIGKLLAQDLDIPFFDGDDFHPQQNIQKMSEGKPLTDVDRQGWLESLNKLAIAQLKNNSCVIVCSALKQKYRDILNNSLGDKTLWIHLQGSFDLIQKRVQRRADHFMPTALLQSQFDILEKPKNAIEISVDLSPIKIIEIIKNQPHE</sequence>
<dbReference type="AlphaFoldDB" id="A0A0M9CF77"/>
<comment type="catalytic activity">
    <reaction evidence="9 10">
        <text>D-gluconate + ATP = 6-phospho-D-gluconate + ADP + H(+)</text>
        <dbReference type="Rhea" id="RHEA:19433"/>
        <dbReference type="ChEBI" id="CHEBI:15378"/>
        <dbReference type="ChEBI" id="CHEBI:18391"/>
        <dbReference type="ChEBI" id="CHEBI:30616"/>
        <dbReference type="ChEBI" id="CHEBI:58759"/>
        <dbReference type="ChEBI" id="CHEBI:456216"/>
        <dbReference type="EC" id="2.7.1.12"/>
    </reaction>
</comment>
<keyword evidence="8" id="KW-0311">Gluconate utilization</keyword>